<keyword evidence="3" id="KW-1185">Reference proteome</keyword>
<dbReference type="OrthoDB" id="6687494at2"/>
<dbReference type="PANTHER" id="PTHR11102">
    <property type="entry name" value="SEL-1-LIKE PROTEIN"/>
    <property type="match status" value="1"/>
</dbReference>
<accession>A0A2V1H1J7</accession>
<dbReference type="AlphaFoldDB" id="A0A2V1H1J7"/>
<dbReference type="InterPro" id="IPR050767">
    <property type="entry name" value="Sel1_AlgK"/>
</dbReference>
<proteinExistence type="predicted"/>
<comment type="caution">
    <text evidence="2">The sequence shown here is derived from an EMBL/GenBank/DDBJ whole genome shotgun (WGS) entry which is preliminary data.</text>
</comment>
<dbReference type="PROSITE" id="PS51257">
    <property type="entry name" value="PROKAR_LIPOPROTEIN"/>
    <property type="match status" value="1"/>
</dbReference>
<evidence type="ECO:0000313" key="2">
    <source>
        <dbReference type="EMBL" id="PVZ69550.1"/>
    </source>
</evidence>
<evidence type="ECO:0008006" key="4">
    <source>
        <dbReference type="Google" id="ProtNLM"/>
    </source>
</evidence>
<dbReference type="Proteomes" id="UP000244906">
    <property type="component" value="Unassembled WGS sequence"/>
</dbReference>
<evidence type="ECO:0000313" key="3">
    <source>
        <dbReference type="Proteomes" id="UP000244906"/>
    </source>
</evidence>
<sequence length="301" mass="33502">MKRLACLILMSFLTVGCQQGLLTQAEAQAAYKAYDYRRAMPSLVNHAKAGDVIAMRMLAKAYMAGLGVDLNLQIAAAWYFKAASMGDRQAQVVLAGLYETGTGVDVDVKQFQYWLERAAVQGDQTAARKLYQLLLKRKDSKSRAQGFAWLKALAENGNMAAMARLSELLEKNKDPKLVRSAIKWKLRAAEAGDSDSQYQLAIYYSQPEKDKPNYFKAWLWFDRAARQGDGRALVGLAGLMIYGLGRSTDLSSANALYLLALERGYARAQEGISLLSNRLTDDQQEKAKQLQVIYGQRYPVS</sequence>
<keyword evidence="1" id="KW-0732">Signal</keyword>
<gene>
    <name evidence="2" type="ORF">DC094_09530</name>
</gene>
<dbReference type="Pfam" id="PF08238">
    <property type="entry name" value="Sel1"/>
    <property type="match status" value="6"/>
</dbReference>
<dbReference type="Gene3D" id="1.25.40.10">
    <property type="entry name" value="Tetratricopeptide repeat domain"/>
    <property type="match status" value="1"/>
</dbReference>
<organism evidence="2 3">
    <name type="scientific">Pelagibaculum spongiae</name>
    <dbReference type="NCBI Taxonomy" id="2080658"/>
    <lineage>
        <taxon>Bacteria</taxon>
        <taxon>Pseudomonadati</taxon>
        <taxon>Pseudomonadota</taxon>
        <taxon>Gammaproteobacteria</taxon>
        <taxon>Oceanospirillales</taxon>
        <taxon>Pelagibaculum</taxon>
    </lineage>
</organism>
<evidence type="ECO:0000256" key="1">
    <source>
        <dbReference type="SAM" id="SignalP"/>
    </source>
</evidence>
<feature type="chain" id="PRO_5015879929" description="Sel1 repeat family protein" evidence="1">
    <location>
        <begin position="18"/>
        <end position="301"/>
    </location>
</feature>
<dbReference type="InterPro" id="IPR011990">
    <property type="entry name" value="TPR-like_helical_dom_sf"/>
</dbReference>
<dbReference type="EMBL" id="QDDL01000003">
    <property type="protein sequence ID" value="PVZ69550.1"/>
    <property type="molecule type" value="Genomic_DNA"/>
</dbReference>
<name>A0A2V1H1J7_9GAMM</name>
<feature type="signal peptide" evidence="1">
    <location>
        <begin position="1"/>
        <end position="17"/>
    </location>
</feature>
<reference evidence="2 3" key="1">
    <citation type="submission" date="2018-04" db="EMBL/GenBank/DDBJ databases">
        <title>Thalassorhabdus spongiae gen. nov., sp. nov., isolated from a marine sponge in South-West Iceland.</title>
        <authorList>
            <person name="Knobloch S."/>
            <person name="Daussin A."/>
            <person name="Johannsson R."/>
            <person name="Marteinsson V.T."/>
        </authorList>
    </citation>
    <scope>NUCLEOTIDE SEQUENCE [LARGE SCALE GENOMIC DNA]</scope>
    <source>
        <strain evidence="2 3">Hp12</strain>
    </source>
</reference>
<dbReference type="SUPFAM" id="SSF81901">
    <property type="entry name" value="HCP-like"/>
    <property type="match status" value="2"/>
</dbReference>
<dbReference type="PANTHER" id="PTHR11102:SF160">
    <property type="entry name" value="ERAD-ASSOCIATED E3 UBIQUITIN-PROTEIN LIGASE COMPONENT HRD3"/>
    <property type="match status" value="1"/>
</dbReference>
<protein>
    <recommendedName>
        <fullName evidence="4">Sel1 repeat family protein</fullName>
    </recommendedName>
</protein>
<dbReference type="InterPro" id="IPR006597">
    <property type="entry name" value="Sel1-like"/>
</dbReference>
<dbReference type="RefSeq" id="WP_116686885.1">
    <property type="nucleotide sequence ID" value="NZ_CAWNYD010000003.1"/>
</dbReference>
<dbReference type="SMART" id="SM00671">
    <property type="entry name" value="SEL1"/>
    <property type="match status" value="5"/>
</dbReference>